<keyword evidence="8" id="KW-0282">Flagellum</keyword>
<evidence type="ECO:0000256" key="2">
    <source>
        <dbReference type="ARBA" id="ARBA00011255"/>
    </source>
</evidence>
<evidence type="ECO:0000256" key="3">
    <source>
        <dbReference type="ARBA" id="ARBA00023054"/>
    </source>
</evidence>
<dbReference type="InterPro" id="IPR040026">
    <property type="entry name" value="FliD"/>
</dbReference>
<dbReference type="PANTHER" id="PTHR30288">
    <property type="entry name" value="FLAGELLAR CAP/ASSEMBLY PROTEIN FLID"/>
    <property type="match status" value="1"/>
</dbReference>
<proteinExistence type="inferred from homology"/>
<evidence type="ECO:0000259" key="6">
    <source>
        <dbReference type="Pfam" id="PF02465"/>
    </source>
</evidence>
<dbReference type="Pfam" id="PF02465">
    <property type="entry name" value="FliD_N"/>
    <property type="match status" value="1"/>
</dbReference>
<dbReference type="GO" id="GO:0009424">
    <property type="term" value="C:bacterial-type flagellum hook"/>
    <property type="evidence" value="ECO:0007669"/>
    <property type="project" value="UniProtKB-UniRule"/>
</dbReference>
<gene>
    <name evidence="8" type="ORF">AUP42_05120</name>
</gene>
<comment type="subunit">
    <text evidence="2 5">Homopentamer.</text>
</comment>
<reference evidence="8 9" key="1">
    <citation type="submission" date="2015-12" db="EMBL/GenBank/DDBJ databases">
        <title>Genome sequence of Thalassospira lucentensis MCCC 1A02072.</title>
        <authorList>
            <person name="Lu L."/>
            <person name="Lai Q."/>
            <person name="Shao Z."/>
            <person name="Qian P."/>
        </authorList>
    </citation>
    <scope>NUCLEOTIDE SEQUENCE [LARGE SCALE GENOMIC DNA]</scope>
    <source>
        <strain evidence="8 9">MCCC 1A02072</strain>
    </source>
</reference>
<protein>
    <recommendedName>
        <fullName evidence="5">Flagellar hook-associated protein 2</fullName>
        <shortName evidence="5">HAP2</shortName>
    </recommendedName>
    <alternativeName>
        <fullName evidence="5">Flagellar cap protein</fullName>
    </alternativeName>
</protein>
<name>A0A154L2U0_9PROT</name>
<keyword evidence="4 5" id="KW-0975">Bacterial flagellum</keyword>
<dbReference type="AlphaFoldDB" id="A0A154L2U0"/>
<evidence type="ECO:0000259" key="7">
    <source>
        <dbReference type="Pfam" id="PF07195"/>
    </source>
</evidence>
<comment type="function">
    <text evidence="5">Required for morphogenesis and for the elongation of the flagellar filament by facilitating polymerization of the flagellin monomers at the tip of growing filament. Forms a capping structure, which prevents flagellin subunits (transported through the central channel of the flagellum) from leaking out without polymerization at the distal end.</text>
</comment>
<sequence>MSGVNLNNIYVGDNGRIQLSGGSSNIDFVDVVDKMIAARRIPAVTLEDRIEKNDEKLAALREMQDLVTAMKDSLSKLYGATSFDKSKDIFESKQVYATSSNGGGSASSAAELVGVTATNAAAAGSYSLEIDQIASKHKVAGNVIAANPADDATGVIGTGQFTIGGGIGSAQITVSAGDSLQDIRDQINALKGNTGIQASLVKVADGQTSLILTSTKEGAANRMTLSDDSGSVLQNLGILSDATTINVTNEVDIGNDAQFKLDGVTITRSSNEVTDLVDGLTFSLFAAEPGTTIALEVEQDLNQAKEAIVGFVDAYNALQTFINEKTYVDSATSKASEDAILLGNSAVKSVESALRQLIGTPANGVTDIANKTDYSLLAEIGINFLPNAEVSDPKLLNTLKIDDAKLNQALLTEPDEVMELFNFRGGSDNPNVSMTNFTNNTKAGEYVFDIQASGGTITSVTYSITGDASAQNVAATVSGNYITTENGLKLFYSGSGNTNETATVNTSVGVGAQFFFELNKALDTDTGTLTQEISTLEQQNTAYQDKVDRIDERLVGQRETLMDKFIAMETALARMKNIQSSLDELMAAGKEDS</sequence>
<accession>A0A154L2U0</accession>
<feature type="domain" description="Flagellar hook-associated protein 2 C-terminal" evidence="7">
    <location>
        <begin position="254"/>
        <end position="576"/>
    </location>
</feature>
<keyword evidence="8" id="KW-0969">Cilium</keyword>
<dbReference type="GO" id="GO:0071973">
    <property type="term" value="P:bacterial-type flagellum-dependent cell motility"/>
    <property type="evidence" value="ECO:0007669"/>
    <property type="project" value="TreeGrafter"/>
</dbReference>
<evidence type="ECO:0000313" key="9">
    <source>
        <dbReference type="Proteomes" id="UP000076335"/>
    </source>
</evidence>
<dbReference type="EMBL" id="LPVY01000021">
    <property type="protein sequence ID" value="KZB62327.1"/>
    <property type="molecule type" value="Genomic_DNA"/>
</dbReference>
<keyword evidence="5" id="KW-0964">Secreted</keyword>
<feature type="coiled-coil region" evidence="5">
    <location>
        <begin position="533"/>
        <end position="588"/>
    </location>
</feature>
<dbReference type="InterPro" id="IPR010809">
    <property type="entry name" value="FliD_C"/>
</dbReference>
<dbReference type="OrthoDB" id="9812018at2"/>
<dbReference type="PANTHER" id="PTHR30288:SF0">
    <property type="entry name" value="FLAGELLAR HOOK-ASSOCIATED PROTEIN 2"/>
    <property type="match status" value="1"/>
</dbReference>
<organism evidence="8 9">
    <name type="scientific">Thalassospira lucentensis</name>
    <dbReference type="NCBI Taxonomy" id="168935"/>
    <lineage>
        <taxon>Bacteria</taxon>
        <taxon>Pseudomonadati</taxon>
        <taxon>Pseudomonadota</taxon>
        <taxon>Alphaproteobacteria</taxon>
        <taxon>Rhodospirillales</taxon>
        <taxon>Thalassospiraceae</taxon>
        <taxon>Thalassospira</taxon>
    </lineage>
</organism>
<comment type="subcellular location">
    <subcellularLocation>
        <location evidence="5">Secreted</location>
    </subcellularLocation>
    <subcellularLocation>
        <location evidence="5">Bacterial flagellum</location>
    </subcellularLocation>
</comment>
<evidence type="ECO:0000256" key="1">
    <source>
        <dbReference type="ARBA" id="ARBA00009764"/>
    </source>
</evidence>
<dbReference type="Proteomes" id="UP000076335">
    <property type="component" value="Unassembled WGS sequence"/>
</dbReference>
<comment type="caution">
    <text evidence="8">The sequence shown here is derived from an EMBL/GenBank/DDBJ whole genome shotgun (WGS) entry which is preliminary data.</text>
</comment>
<dbReference type="Pfam" id="PF07195">
    <property type="entry name" value="FliD_C"/>
    <property type="match status" value="1"/>
</dbReference>
<dbReference type="GO" id="GO:0009421">
    <property type="term" value="C:bacterial-type flagellum filament cap"/>
    <property type="evidence" value="ECO:0007669"/>
    <property type="project" value="InterPro"/>
</dbReference>
<dbReference type="InterPro" id="IPR003481">
    <property type="entry name" value="FliD_N"/>
</dbReference>
<dbReference type="RefSeq" id="WP_062952901.1">
    <property type="nucleotide sequence ID" value="NZ_LPVY01000021.1"/>
</dbReference>
<dbReference type="Pfam" id="PF07196">
    <property type="entry name" value="Flagellin_IN"/>
    <property type="match status" value="1"/>
</dbReference>
<feature type="domain" description="Flagellar hook-associated protein 2 N-terminal" evidence="6">
    <location>
        <begin position="24"/>
        <end position="137"/>
    </location>
</feature>
<evidence type="ECO:0000313" key="8">
    <source>
        <dbReference type="EMBL" id="KZB62327.1"/>
    </source>
</evidence>
<keyword evidence="8" id="KW-0966">Cell projection</keyword>
<dbReference type="InterPro" id="IPR010810">
    <property type="entry name" value="Flagellin_hook_IN_motif"/>
</dbReference>
<evidence type="ECO:0000256" key="5">
    <source>
        <dbReference type="RuleBase" id="RU362066"/>
    </source>
</evidence>
<dbReference type="GO" id="GO:0007155">
    <property type="term" value="P:cell adhesion"/>
    <property type="evidence" value="ECO:0007669"/>
    <property type="project" value="InterPro"/>
</dbReference>
<keyword evidence="3 5" id="KW-0175">Coiled coil</keyword>
<evidence type="ECO:0000256" key="4">
    <source>
        <dbReference type="ARBA" id="ARBA00023143"/>
    </source>
</evidence>
<comment type="similarity">
    <text evidence="1 5">Belongs to the FliD family.</text>
</comment>
<dbReference type="GO" id="GO:0005576">
    <property type="term" value="C:extracellular region"/>
    <property type="evidence" value="ECO:0007669"/>
    <property type="project" value="UniProtKB-SubCell"/>
</dbReference>